<keyword evidence="9" id="KW-1185">Reference proteome</keyword>
<evidence type="ECO:0000256" key="6">
    <source>
        <dbReference type="SAM" id="Phobius"/>
    </source>
</evidence>
<keyword evidence="3 6" id="KW-1133">Transmembrane helix</keyword>
<feature type="region of interest" description="Disordered" evidence="5">
    <location>
        <begin position="82"/>
        <end position="108"/>
    </location>
</feature>
<reference evidence="8 9" key="1">
    <citation type="submission" date="2019-02" db="EMBL/GenBank/DDBJ databases">
        <title>Genomic Encyclopedia of Type Strains, Phase IV (KMG-IV): sequencing the most valuable type-strain genomes for metagenomic binning, comparative biology and taxonomic classification.</title>
        <authorList>
            <person name="Goeker M."/>
        </authorList>
    </citation>
    <scope>NUCLEOTIDE SEQUENCE [LARGE SCALE GENOMIC DNA]</scope>
    <source>
        <strain evidence="8 9">DSM 21223</strain>
    </source>
</reference>
<evidence type="ECO:0000256" key="3">
    <source>
        <dbReference type="ARBA" id="ARBA00022989"/>
    </source>
</evidence>
<dbReference type="RefSeq" id="WP_130458152.1">
    <property type="nucleotide sequence ID" value="NZ_SHKM01000001.1"/>
</dbReference>
<dbReference type="Proteomes" id="UP000292136">
    <property type="component" value="Unassembled WGS sequence"/>
</dbReference>
<comment type="caution">
    <text evidence="8">The sequence shown here is derived from an EMBL/GenBank/DDBJ whole genome shotgun (WGS) entry which is preliminary data.</text>
</comment>
<gene>
    <name evidence="8" type="ORF">EV678_0142</name>
</gene>
<dbReference type="Pfam" id="PF06305">
    <property type="entry name" value="LapA_dom"/>
    <property type="match status" value="1"/>
</dbReference>
<evidence type="ECO:0000256" key="2">
    <source>
        <dbReference type="ARBA" id="ARBA00022692"/>
    </source>
</evidence>
<evidence type="ECO:0000313" key="8">
    <source>
        <dbReference type="EMBL" id="RZT89360.1"/>
    </source>
</evidence>
<dbReference type="InterPro" id="IPR010445">
    <property type="entry name" value="LapA_dom"/>
</dbReference>
<evidence type="ECO:0000259" key="7">
    <source>
        <dbReference type="Pfam" id="PF06305"/>
    </source>
</evidence>
<feature type="domain" description="Lipopolysaccharide assembly protein A" evidence="7">
    <location>
        <begin position="23"/>
        <end position="83"/>
    </location>
</feature>
<accession>A0ABY0IP66</accession>
<feature type="transmembrane region" description="Helical" evidence="6">
    <location>
        <begin position="44"/>
        <end position="67"/>
    </location>
</feature>
<evidence type="ECO:0000256" key="4">
    <source>
        <dbReference type="ARBA" id="ARBA00023136"/>
    </source>
</evidence>
<keyword evidence="1" id="KW-1003">Cell membrane</keyword>
<evidence type="ECO:0000256" key="1">
    <source>
        <dbReference type="ARBA" id="ARBA00022475"/>
    </source>
</evidence>
<name>A0ABY0IP66_9RHOO</name>
<organism evidence="8 9">
    <name type="scientific">Azospira oryzae</name>
    <dbReference type="NCBI Taxonomy" id="146939"/>
    <lineage>
        <taxon>Bacteria</taxon>
        <taxon>Pseudomonadati</taxon>
        <taxon>Pseudomonadota</taxon>
        <taxon>Betaproteobacteria</taxon>
        <taxon>Rhodocyclales</taxon>
        <taxon>Rhodocyclaceae</taxon>
        <taxon>Azospira</taxon>
    </lineage>
</organism>
<protein>
    <submittedName>
        <fullName evidence="8">Integral membrane protein</fullName>
    </submittedName>
</protein>
<evidence type="ECO:0000313" key="9">
    <source>
        <dbReference type="Proteomes" id="UP000292136"/>
    </source>
</evidence>
<evidence type="ECO:0000256" key="5">
    <source>
        <dbReference type="SAM" id="MobiDB-lite"/>
    </source>
</evidence>
<proteinExistence type="predicted"/>
<keyword evidence="2 6" id="KW-0812">Transmembrane</keyword>
<keyword evidence="4 6" id="KW-0472">Membrane</keyword>
<dbReference type="EMBL" id="SHKM01000001">
    <property type="protein sequence ID" value="RZT89360.1"/>
    <property type="molecule type" value="Genomic_DNA"/>
</dbReference>
<sequence>MRALILIIRLIIFFFLLGFAAMNSDPVSLRFFFDTQWQAPLVIILLGFFAAGTALGALSLLGTLFQLRRELSRTRRELARERERQAVLKPAASDAAVQPPPAGEAVAQ</sequence>